<evidence type="ECO:0000259" key="13">
    <source>
        <dbReference type="Pfam" id="PF02163"/>
    </source>
</evidence>
<comment type="similarity">
    <text evidence="3">Belongs to the peptidase M50B family.</text>
</comment>
<evidence type="ECO:0000256" key="12">
    <source>
        <dbReference type="SAM" id="Phobius"/>
    </source>
</evidence>
<keyword evidence="6" id="KW-0479">Metal-binding</keyword>
<protein>
    <submittedName>
        <fullName evidence="14">Membrane metalloprotease</fullName>
    </submittedName>
</protein>
<evidence type="ECO:0000256" key="2">
    <source>
        <dbReference type="ARBA" id="ARBA00004141"/>
    </source>
</evidence>
<feature type="transmembrane region" description="Helical" evidence="12">
    <location>
        <begin position="209"/>
        <end position="233"/>
    </location>
</feature>
<evidence type="ECO:0000313" key="14">
    <source>
        <dbReference type="EMBL" id="BBO35430.1"/>
    </source>
</evidence>
<feature type="transmembrane region" description="Helical" evidence="12">
    <location>
        <begin position="49"/>
        <end position="70"/>
    </location>
</feature>
<keyword evidence="9 12" id="KW-1133">Transmembrane helix</keyword>
<dbReference type="KEGG" id="lpav:PLANPX_5042"/>
<evidence type="ECO:0000313" key="15">
    <source>
        <dbReference type="Proteomes" id="UP000326837"/>
    </source>
</evidence>
<keyword evidence="15" id="KW-1185">Reference proteome</keyword>
<proteinExistence type="inferred from homology"/>
<dbReference type="Pfam" id="PF02163">
    <property type="entry name" value="Peptidase_M50"/>
    <property type="match status" value="1"/>
</dbReference>
<feature type="transmembrane region" description="Helical" evidence="12">
    <location>
        <begin position="168"/>
        <end position="188"/>
    </location>
</feature>
<dbReference type="RefSeq" id="WP_152100814.1">
    <property type="nucleotide sequence ID" value="NZ_AP021861.1"/>
</dbReference>
<comment type="subcellular location">
    <subcellularLocation>
        <location evidence="2">Membrane</location>
        <topology evidence="2">Multi-pass membrane protein</topology>
    </subcellularLocation>
</comment>
<dbReference type="Proteomes" id="UP000326837">
    <property type="component" value="Chromosome"/>
</dbReference>
<feature type="domain" description="Peptidase M50" evidence="13">
    <location>
        <begin position="53"/>
        <end position="205"/>
    </location>
</feature>
<evidence type="ECO:0000256" key="5">
    <source>
        <dbReference type="ARBA" id="ARBA00022692"/>
    </source>
</evidence>
<dbReference type="EMBL" id="AP021861">
    <property type="protein sequence ID" value="BBO35430.1"/>
    <property type="molecule type" value="Genomic_DNA"/>
</dbReference>
<comment type="cofactor">
    <cofactor evidence="1">
        <name>Zn(2+)</name>
        <dbReference type="ChEBI" id="CHEBI:29105"/>
    </cofactor>
</comment>
<evidence type="ECO:0000256" key="1">
    <source>
        <dbReference type="ARBA" id="ARBA00001947"/>
    </source>
</evidence>
<dbReference type="InterPro" id="IPR008915">
    <property type="entry name" value="Peptidase_M50"/>
</dbReference>
<evidence type="ECO:0000256" key="4">
    <source>
        <dbReference type="ARBA" id="ARBA00022670"/>
    </source>
</evidence>
<evidence type="ECO:0000256" key="10">
    <source>
        <dbReference type="ARBA" id="ARBA00023049"/>
    </source>
</evidence>
<evidence type="ECO:0000256" key="6">
    <source>
        <dbReference type="ARBA" id="ARBA00022723"/>
    </source>
</evidence>
<reference evidence="15" key="1">
    <citation type="submission" date="2019-10" db="EMBL/GenBank/DDBJ databases">
        <title>Lacipirellula parvula gen. nov., sp. nov., representing a lineage of planctomycetes widespread in freshwater anoxic habitats, and description of the family Lacipirellulaceae.</title>
        <authorList>
            <person name="Dedysh S.N."/>
            <person name="Kulichevskaya I.S."/>
            <person name="Beletsky A.V."/>
            <person name="Rakitin A.L."/>
            <person name="Mardanov A.V."/>
            <person name="Ivanova A.A."/>
            <person name="Saltykova V.X."/>
            <person name="Rijpstra W.I.C."/>
            <person name="Sinninghe Damste J.S."/>
            <person name="Ravin N.V."/>
        </authorList>
    </citation>
    <scope>NUCLEOTIDE SEQUENCE [LARGE SCALE GENOMIC DNA]</scope>
    <source>
        <strain evidence="15">PX69</strain>
    </source>
</reference>
<keyword evidence="7" id="KW-0378">Hydrolase</keyword>
<feature type="transmembrane region" description="Helical" evidence="12">
    <location>
        <begin position="20"/>
        <end position="37"/>
    </location>
</feature>
<feature type="transmembrane region" description="Helical" evidence="12">
    <location>
        <begin position="102"/>
        <end position="126"/>
    </location>
</feature>
<evidence type="ECO:0000256" key="3">
    <source>
        <dbReference type="ARBA" id="ARBA00007931"/>
    </source>
</evidence>
<evidence type="ECO:0000256" key="7">
    <source>
        <dbReference type="ARBA" id="ARBA00022801"/>
    </source>
</evidence>
<keyword evidence="8" id="KW-0862">Zinc</keyword>
<dbReference type="PANTHER" id="PTHR39188:SF3">
    <property type="entry name" value="STAGE IV SPORULATION PROTEIN FB"/>
    <property type="match status" value="1"/>
</dbReference>
<organism evidence="14 15">
    <name type="scientific">Lacipirellula parvula</name>
    <dbReference type="NCBI Taxonomy" id="2650471"/>
    <lineage>
        <taxon>Bacteria</taxon>
        <taxon>Pseudomonadati</taxon>
        <taxon>Planctomycetota</taxon>
        <taxon>Planctomycetia</taxon>
        <taxon>Pirellulales</taxon>
        <taxon>Lacipirellulaceae</taxon>
        <taxon>Lacipirellula</taxon>
    </lineage>
</organism>
<keyword evidence="10 14" id="KW-0482">Metalloprotease</keyword>
<name>A0A5K7XF51_9BACT</name>
<dbReference type="AlphaFoldDB" id="A0A5K7XF51"/>
<keyword evidence="5 12" id="KW-0812">Transmembrane</keyword>
<gene>
    <name evidence="14" type="ORF">PLANPX_5042</name>
</gene>
<dbReference type="GO" id="GO:0006508">
    <property type="term" value="P:proteolysis"/>
    <property type="evidence" value="ECO:0007669"/>
    <property type="project" value="UniProtKB-KW"/>
</dbReference>
<evidence type="ECO:0000256" key="11">
    <source>
        <dbReference type="ARBA" id="ARBA00023136"/>
    </source>
</evidence>
<keyword evidence="4 14" id="KW-0645">Protease</keyword>
<evidence type="ECO:0000256" key="9">
    <source>
        <dbReference type="ARBA" id="ARBA00022989"/>
    </source>
</evidence>
<accession>A0A5K7XF51</accession>
<keyword evidence="11 12" id="KW-0472">Membrane</keyword>
<dbReference type="GO" id="GO:0046872">
    <property type="term" value="F:metal ion binding"/>
    <property type="evidence" value="ECO:0007669"/>
    <property type="project" value="UniProtKB-KW"/>
</dbReference>
<dbReference type="GO" id="GO:0016020">
    <property type="term" value="C:membrane"/>
    <property type="evidence" value="ECO:0007669"/>
    <property type="project" value="UniProtKB-SubCell"/>
</dbReference>
<dbReference type="GO" id="GO:0008237">
    <property type="term" value="F:metallopeptidase activity"/>
    <property type="evidence" value="ECO:0007669"/>
    <property type="project" value="UniProtKB-KW"/>
</dbReference>
<dbReference type="PANTHER" id="PTHR39188">
    <property type="entry name" value="MEMBRANE-ASSOCIATED ZINC METALLOPROTEASE M50B"/>
    <property type="match status" value="1"/>
</dbReference>
<sequence length="259" mass="28850">MLLTEPPPSQGDLHFRVFGFPVRVHPMFWIITAVMRLRPGGKGTTPSELLSWVAVVFVSILVHELGHAFLQRRYGGHPWITLYGLGGLASCDDEDRSPRSQILISLAGPVAGFLLALATLFLLNLMGHATSLQWAEKPQLRMASMVGFPIYRFWVLWEPLGSPFANSILGDVLLVNIVWGLINLLPVYPLDGGRVSREALTLHNPRGGIVLSLQISAVTAIVMAFVAAVYWQLMFTAILFGYLAYSNYQTLQAYRDDRW</sequence>
<evidence type="ECO:0000256" key="8">
    <source>
        <dbReference type="ARBA" id="ARBA00022833"/>
    </source>
</evidence>